<evidence type="ECO:0000256" key="12">
    <source>
        <dbReference type="ARBA" id="ARBA00032782"/>
    </source>
</evidence>
<dbReference type="GO" id="GO:0000428">
    <property type="term" value="C:DNA-directed RNA polymerase complex"/>
    <property type="evidence" value="ECO:0007669"/>
    <property type="project" value="UniProtKB-KW"/>
</dbReference>
<dbReference type="Gene3D" id="3.90.1100.10">
    <property type="match status" value="2"/>
</dbReference>
<dbReference type="InterPro" id="IPR007645">
    <property type="entry name" value="RNA_pol_Rpb2_3"/>
</dbReference>
<evidence type="ECO:0000256" key="15">
    <source>
        <dbReference type="SAM" id="MobiDB-lite"/>
    </source>
</evidence>
<evidence type="ECO:0000259" key="16">
    <source>
        <dbReference type="Pfam" id="PF04561"/>
    </source>
</evidence>
<dbReference type="Pfam" id="PF10385">
    <property type="entry name" value="RNA_pol_Rpb2_45"/>
    <property type="match status" value="1"/>
</dbReference>
<dbReference type="Pfam" id="PF04561">
    <property type="entry name" value="RNA_pol_Rpb2_2"/>
    <property type="match status" value="2"/>
</dbReference>
<sequence>MPINRFNLSDLVSIQRKSFFNLLEQGLIEEIEKINPIRINKNKKIVFYPKHYKMTRPEYTPQDAIKCSASYTSKLFVPVLLQTKTKNTDNSSVVRSLTCWMYIGDIPLMTKQGHFIFNGGARIIVNQVLRSPGVHFKKKEYNISEARLVVDRPSPISPETKEKVKNTSHKTIDFVDPHMATTQITSVYADFICFSGTWLRLEMDKEKRIWAKLKNTPKLPIYWLLLAMGLSDKIIFQKIQNPSQLLKVFINVSTSSILKRNKARARSRKNARIVPRGDYNPFYKLYIEYVEQIRTLYKLKPTDLIYSNLGSNTSKKDKDKDKDNTEYRRSQYTNHAPVDLNPKSSNNAFSSGLNARIGSNDGSNHAPVLSFEFTETPIQAWQAIYNKLYENKALNENTVLNVNNENNVDQNQTVLLGRRFVYNRFMNPRTYDLGKPGRLALNRKLGLTVALTQTTLTGLDVLYATDYLMKVEQGIYKPDDVDNLKNRRVRTAGELIKTQVGVGLFRLYISLLKAIEQLTSTAVEPDDSIIVFALFDPAKQKKRSKGFNSAMHEFFGTNSLSQYLDQINPLSELTHKRRLSSMGDSGVTAEAATITIRGIHPSHYGRVCPVETPEGINTGLVNSLTTYSCVYMETDTSSNRLASLKSSLVSPYYQVYKGQVQKNRVFLLNAEQEECVKLAAADINVSYTNFLPKSLIPVRVHGDFIKIQRQKVQYISVSPLQMISVAASLIPFIEHDDANRALMGSNMMRQAVPIIRPERPIVTTGLEARTVSDSGHALVAQYSGIVTYVSAKRIVINRI</sequence>
<dbReference type="SUPFAM" id="SSF64484">
    <property type="entry name" value="beta and beta-prime subunits of DNA dependent RNA-polymerase"/>
    <property type="match status" value="1"/>
</dbReference>
<keyword evidence="5" id="KW-0240">DNA-directed RNA polymerase</keyword>
<evidence type="ECO:0000256" key="7">
    <source>
        <dbReference type="ARBA" id="ARBA00022640"/>
    </source>
</evidence>
<evidence type="ECO:0000256" key="3">
    <source>
        <dbReference type="ARBA" id="ARBA00006835"/>
    </source>
</evidence>
<feature type="domain" description="RNA polymerase Rpb2" evidence="17">
    <location>
        <begin position="562"/>
        <end position="628"/>
    </location>
</feature>
<comment type="subcellular location">
    <subcellularLocation>
        <location evidence="2">Plastid</location>
        <location evidence="2">Chloroplast</location>
    </subcellularLocation>
</comment>
<evidence type="ECO:0000256" key="1">
    <source>
        <dbReference type="ARBA" id="ARBA00004026"/>
    </source>
</evidence>
<dbReference type="Gene3D" id="2.30.150.10">
    <property type="entry name" value="DNA-directed RNA polymerase, beta subunit, external 1 domain"/>
    <property type="match status" value="1"/>
</dbReference>
<evidence type="ECO:0000256" key="9">
    <source>
        <dbReference type="ARBA" id="ARBA00022695"/>
    </source>
</evidence>
<comment type="subunit">
    <text evidence="11">In plastids the minimal PEP RNA polymerase catalytic core is composed of four subunits: alpha, beta, beta', and beta''. When a (nuclear-encoded) sigma factor is associated with the core the holoenzyme is formed, which can initiate transcription.</text>
</comment>
<feature type="domain" description="RNA polymerase Rpb2" evidence="16">
    <location>
        <begin position="384"/>
        <end position="490"/>
    </location>
</feature>
<evidence type="ECO:0000256" key="13">
    <source>
        <dbReference type="ARBA" id="ARBA00048552"/>
    </source>
</evidence>
<dbReference type="Gene3D" id="3.90.1110.10">
    <property type="entry name" value="RNA polymerase Rpb2, domain 2"/>
    <property type="match status" value="1"/>
</dbReference>
<dbReference type="InterPro" id="IPR007642">
    <property type="entry name" value="RNA_pol_Rpb2_2"/>
</dbReference>
<dbReference type="GO" id="GO:0009507">
    <property type="term" value="C:chloroplast"/>
    <property type="evidence" value="ECO:0007669"/>
    <property type="project" value="UniProtKB-SubCell"/>
</dbReference>
<evidence type="ECO:0000256" key="10">
    <source>
        <dbReference type="ARBA" id="ARBA00023163"/>
    </source>
</evidence>
<comment type="function">
    <text evidence="1">DNA-dependent RNA polymerase catalyzes the transcription of DNA into RNA using the four ribonucleoside triphosphates as substrates.</text>
</comment>
<gene>
    <name evidence="19" type="primary">rpoBa</name>
</gene>
<feature type="domain" description="RNA polymerase Rpb2" evidence="16">
    <location>
        <begin position="183"/>
        <end position="242"/>
    </location>
</feature>
<feature type="compositionally biased region" description="Basic and acidic residues" evidence="15">
    <location>
        <begin position="314"/>
        <end position="329"/>
    </location>
</feature>
<comment type="similarity">
    <text evidence="3 14">Belongs to the RNA polymerase beta chain family.</text>
</comment>
<geneLocation type="plastid" evidence="19"/>
<feature type="region of interest" description="Disordered" evidence="15">
    <location>
        <begin position="310"/>
        <end position="345"/>
    </location>
</feature>
<dbReference type="Gene3D" id="2.40.50.100">
    <property type="match status" value="1"/>
</dbReference>
<reference evidence="19" key="1">
    <citation type="submission" date="2016-09" db="EMBL/GenBank/DDBJ databases">
        <title>The plastid genome of Polytoma uvella is the largest known among non-photosynthetic algae and plants and reveals contrasting evolutionary paths to nonphotosynthetic life styles.</title>
        <authorList>
            <person name="Figueroa-Martinez F.J."/>
            <person name="Nedelcu A."/>
            <person name="Smith D.R."/>
            <person name="Reyes-Prieto A."/>
        </authorList>
    </citation>
    <scope>NUCLEOTIDE SEQUENCE</scope>
    <source>
        <strain evidence="19">UTEX 964</strain>
    </source>
</reference>
<dbReference type="PANTHER" id="PTHR20856">
    <property type="entry name" value="DNA-DIRECTED RNA POLYMERASE I SUBUNIT 2"/>
    <property type="match status" value="1"/>
</dbReference>
<evidence type="ECO:0000313" key="19">
    <source>
        <dbReference type="EMBL" id="APD80672.1"/>
    </source>
</evidence>
<evidence type="ECO:0000256" key="2">
    <source>
        <dbReference type="ARBA" id="ARBA00004229"/>
    </source>
</evidence>
<dbReference type="InterPro" id="IPR042107">
    <property type="entry name" value="DNA-dir_RNA_pol_bsu_ext_1_sf"/>
</dbReference>
<dbReference type="Pfam" id="PF04565">
    <property type="entry name" value="RNA_pol_Rpb2_3"/>
    <property type="match status" value="1"/>
</dbReference>
<dbReference type="GO" id="GO:0032549">
    <property type="term" value="F:ribonucleoside binding"/>
    <property type="evidence" value="ECO:0007669"/>
    <property type="project" value="InterPro"/>
</dbReference>
<proteinExistence type="inferred from homology"/>
<keyword evidence="8" id="KW-0808">Transferase</keyword>
<evidence type="ECO:0000256" key="8">
    <source>
        <dbReference type="ARBA" id="ARBA00022679"/>
    </source>
</evidence>
<dbReference type="AlphaFoldDB" id="A0A1L2M5C7"/>
<evidence type="ECO:0000256" key="14">
    <source>
        <dbReference type="RuleBase" id="RU000434"/>
    </source>
</evidence>
<evidence type="ECO:0000259" key="17">
    <source>
        <dbReference type="Pfam" id="PF04565"/>
    </source>
</evidence>
<dbReference type="GO" id="GO:0006351">
    <property type="term" value="P:DNA-templated transcription"/>
    <property type="evidence" value="ECO:0007669"/>
    <property type="project" value="InterPro"/>
</dbReference>
<name>A0A1L2M5C7_9CHLO</name>
<protein>
    <recommendedName>
        <fullName evidence="4">DNA-directed RNA polymerase</fullName>
        <ecNumber evidence="4">2.7.7.6</ecNumber>
    </recommendedName>
    <alternativeName>
        <fullName evidence="12">PEP</fullName>
    </alternativeName>
</protein>
<organism evidence="19">
    <name type="scientific">Polytoma uvella</name>
    <dbReference type="NCBI Taxonomy" id="40532"/>
    <lineage>
        <taxon>Eukaryota</taxon>
        <taxon>Viridiplantae</taxon>
        <taxon>Chlorophyta</taxon>
        <taxon>core chlorophytes</taxon>
        <taxon>Chlorophyceae</taxon>
        <taxon>CS clade</taxon>
        <taxon>Chlamydomonadales</taxon>
        <taxon>Chlamydomonadaceae</taxon>
        <taxon>Polytoma</taxon>
    </lineage>
</organism>
<evidence type="ECO:0000256" key="5">
    <source>
        <dbReference type="ARBA" id="ARBA00022478"/>
    </source>
</evidence>
<dbReference type="EMBL" id="KX828177">
    <property type="protein sequence ID" value="APD80672.1"/>
    <property type="molecule type" value="Genomic_DNA"/>
</dbReference>
<evidence type="ECO:0000256" key="11">
    <source>
        <dbReference type="ARBA" id="ARBA00026088"/>
    </source>
</evidence>
<keyword evidence="9" id="KW-0548">Nucleotidyltransferase</keyword>
<accession>A0A1L2M5C7</accession>
<feature type="domain" description="DNA-directed RNA polymerase beta subunit external 1" evidence="18">
    <location>
        <begin position="652"/>
        <end position="718"/>
    </location>
</feature>
<dbReference type="InterPro" id="IPR015712">
    <property type="entry name" value="DNA-dir_RNA_pol_su2"/>
</dbReference>
<evidence type="ECO:0000259" key="18">
    <source>
        <dbReference type="Pfam" id="PF10385"/>
    </source>
</evidence>
<evidence type="ECO:0000256" key="4">
    <source>
        <dbReference type="ARBA" id="ARBA00012418"/>
    </source>
</evidence>
<dbReference type="GO" id="GO:0003899">
    <property type="term" value="F:DNA-directed RNA polymerase activity"/>
    <property type="evidence" value="ECO:0007669"/>
    <property type="project" value="UniProtKB-EC"/>
</dbReference>
<comment type="catalytic activity">
    <reaction evidence="13">
        <text>RNA(n) + a ribonucleoside 5'-triphosphate = RNA(n+1) + diphosphate</text>
        <dbReference type="Rhea" id="RHEA:21248"/>
        <dbReference type="Rhea" id="RHEA-COMP:14527"/>
        <dbReference type="Rhea" id="RHEA-COMP:17342"/>
        <dbReference type="ChEBI" id="CHEBI:33019"/>
        <dbReference type="ChEBI" id="CHEBI:61557"/>
        <dbReference type="ChEBI" id="CHEBI:140395"/>
        <dbReference type="EC" id="2.7.7.6"/>
    </reaction>
</comment>
<dbReference type="InterPro" id="IPR037034">
    <property type="entry name" value="RNA_pol_Rpb2_2_sf"/>
</dbReference>
<dbReference type="EC" id="2.7.7.6" evidence="4"/>
<keyword evidence="7 19" id="KW-0934">Plastid</keyword>
<dbReference type="GO" id="GO:0003677">
    <property type="term" value="F:DNA binding"/>
    <property type="evidence" value="ECO:0007669"/>
    <property type="project" value="InterPro"/>
</dbReference>
<keyword evidence="10" id="KW-0804">Transcription</keyword>
<dbReference type="InterPro" id="IPR019462">
    <property type="entry name" value="DNA-dir_RNA_pol_bsu_external_1"/>
</dbReference>
<evidence type="ECO:0000256" key="6">
    <source>
        <dbReference type="ARBA" id="ARBA00022528"/>
    </source>
</evidence>
<keyword evidence="6" id="KW-0150">Chloroplast</keyword>